<evidence type="ECO:0000256" key="1">
    <source>
        <dbReference type="SAM" id="MobiDB-lite"/>
    </source>
</evidence>
<dbReference type="EMBL" id="AC137064">
    <property type="protein sequence ID" value="AAX95272.1"/>
    <property type="molecule type" value="Genomic_DNA"/>
</dbReference>
<evidence type="ECO:0000313" key="3">
    <source>
        <dbReference type="Proteomes" id="UP000000763"/>
    </source>
</evidence>
<reference evidence="3" key="2">
    <citation type="journal article" date="2008" name="Nucleic Acids Res.">
        <title>The rice annotation project database (RAP-DB): 2008 update.</title>
        <authorList>
            <consortium name="The rice annotation project (RAP)"/>
        </authorList>
    </citation>
    <scope>GENOME REANNOTATION</scope>
    <source>
        <strain evidence="3">cv. Nipponbare</strain>
    </source>
</reference>
<sequence length="211" mass="21794">MGRRHGSDLFGLGPGKRKKRARPESPSASLLVPAPLTRATMNGDGKQSTGGGGNGVEARDENEGDWRREELGFIGATVSVWERGTDIGRSSRRAGARLAANTTTGGDAGERETGGKEGRKGACPLPLWEKEEGAGVTWQREEGLCLRPLEASARSGGVGLMTTAMTVGRFGAGRRHGRQARAGVAEADGGGDQAVGHHGARAREATGGAAI</sequence>
<organism evidence="2 3">
    <name type="scientific">Oryza sativa subsp. japonica</name>
    <name type="common">Rice</name>
    <dbReference type="NCBI Taxonomy" id="39947"/>
    <lineage>
        <taxon>Eukaryota</taxon>
        <taxon>Viridiplantae</taxon>
        <taxon>Streptophyta</taxon>
        <taxon>Embryophyta</taxon>
        <taxon>Tracheophyta</taxon>
        <taxon>Spermatophyta</taxon>
        <taxon>Magnoliopsida</taxon>
        <taxon>Liliopsida</taxon>
        <taxon>Poales</taxon>
        <taxon>Poaceae</taxon>
        <taxon>BOP clade</taxon>
        <taxon>Oryzoideae</taxon>
        <taxon>Oryzeae</taxon>
        <taxon>Oryzinae</taxon>
        <taxon>Oryza</taxon>
        <taxon>Oryza sativa</taxon>
    </lineage>
</organism>
<proteinExistence type="predicted"/>
<feature type="region of interest" description="Disordered" evidence="1">
    <location>
        <begin position="174"/>
        <end position="211"/>
    </location>
</feature>
<reference evidence="3" key="1">
    <citation type="journal article" date="2005" name="Nature">
        <title>The map-based sequence of the rice genome.</title>
        <authorList>
            <consortium name="International rice genome sequencing project (IRGSP)"/>
            <person name="Matsumoto T."/>
            <person name="Wu J."/>
            <person name="Kanamori H."/>
            <person name="Katayose Y."/>
            <person name="Fujisawa M."/>
            <person name="Namiki N."/>
            <person name="Mizuno H."/>
            <person name="Yamamoto K."/>
            <person name="Antonio B.A."/>
            <person name="Baba T."/>
            <person name="Sakata K."/>
            <person name="Nagamura Y."/>
            <person name="Aoki H."/>
            <person name="Arikawa K."/>
            <person name="Arita K."/>
            <person name="Bito T."/>
            <person name="Chiden Y."/>
            <person name="Fujitsuka N."/>
            <person name="Fukunaka R."/>
            <person name="Hamada M."/>
            <person name="Harada C."/>
            <person name="Hayashi A."/>
            <person name="Hijishita S."/>
            <person name="Honda M."/>
            <person name="Hosokawa S."/>
            <person name="Ichikawa Y."/>
            <person name="Idonuma A."/>
            <person name="Iijima M."/>
            <person name="Ikeda M."/>
            <person name="Ikeno M."/>
            <person name="Ito K."/>
            <person name="Ito S."/>
            <person name="Ito T."/>
            <person name="Ito Y."/>
            <person name="Ito Y."/>
            <person name="Iwabuchi A."/>
            <person name="Kamiya K."/>
            <person name="Karasawa W."/>
            <person name="Kurita K."/>
            <person name="Katagiri S."/>
            <person name="Kikuta A."/>
            <person name="Kobayashi H."/>
            <person name="Kobayashi N."/>
            <person name="Machita K."/>
            <person name="Maehara T."/>
            <person name="Masukawa M."/>
            <person name="Mizubayashi T."/>
            <person name="Mukai Y."/>
            <person name="Nagasaki H."/>
            <person name="Nagata Y."/>
            <person name="Naito S."/>
            <person name="Nakashima M."/>
            <person name="Nakama Y."/>
            <person name="Nakamichi Y."/>
            <person name="Nakamura M."/>
            <person name="Meguro A."/>
            <person name="Negishi M."/>
            <person name="Ohta I."/>
            <person name="Ohta T."/>
            <person name="Okamoto M."/>
            <person name="Ono N."/>
            <person name="Saji S."/>
            <person name="Sakaguchi M."/>
            <person name="Sakai K."/>
            <person name="Shibata M."/>
            <person name="Shimokawa T."/>
            <person name="Song J."/>
            <person name="Takazaki Y."/>
            <person name="Terasawa K."/>
            <person name="Tsugane M."/>
            <person name="Tsuji K."/>
            <person name="Ueda S."/>
            <person name="Waki K."/>
            <person name="Yamagata H."/>
            <person name="Yamamoto M."/>
            <person name="Yamamoto S."/>
            <person name="Yamane H."/>
            <person name="Yoshiki S."/>
            <person name="Yoshihara R."/>
            <person name="Yukawa K."/>
            <person name="Zhong H."/>
            <person name="Yano M."/>
            <person name="Yuan Q."/>
            <person name="Ouyang S."/>
            <person name="Liu J."/>
            <person name="Jones K.M."/>
            <person name="Gansberger K."/>
            <person name="Moffat K."/>
            <person name="Hill J."/>
            <person name="Bera J."/>
            <person name="Fadrosh D."/>
            <person name="Jin S."/>
            <person name="Johri S."/>
            <person name="Kim M."/>
            <person name="Overton L."/>
            <person name="Reardon M."/>
            <person name="Tsitrin T."/>
            <person name="Vuong H."/>
            <person name="Weaver B."/>
            <person name="Ciecko A."/>
            <person name="Tallon L."/>
            <person name="Jackson J."/>
            <person name="Pai G."/>
            <person name="Aken S.V."/>
            <person name="Utterback T."/>
            <person name="Reidmuller S."/>
            <person name="Feldblyum T."/>
            <person name="Hsiao J."/>
            <person name="Zismann V."/>
            <person name="Iobst S."/>
            <person name="de Vazeille A.R."/>
            <person name="Buell C.R."/>
            <person name="Ying K."/>
            <person name="Li Y."/>
            <person name="Lu T."/>
            <person name="Huang Y."/>
            <person name="Zhao Q."/>
            <person name="Feng Q."/>
            <person name="Zhang L."/>
            <person name="Zhu J."/>
            <person name="Weng Q."/>
            <person name="Mu J."/>
            <person name="Lu Y."/>
            <person name="Fan D."/>
            <person name="Liu Y."/>
            <person name="Guan J."/>
            <person name="Zhang Y."/>
            <person name="Yu S."/>
            <person name="Liu X."/>
            <person name="Zhang Y."/>
            <person name="Hong G."/>
            <person name="Han B."/>
            <person name="Choisne N."/>
            <person name="Demange N."/>
            <person name="Orjeda G."/>
            <person name="Samain S."/>
            <person name="Cattolico L."/>
            <person name="Pelletier E."/>
            <person name="Couloux A."/>
            <person name="Segurens B."/>
            <person name="Wincker P."/>
            <person name="D'Hont A."/>
            <person name="Scarpelli C."/>
            <person name="Weissenbach J."/>
            <person name="Salanoubat M."/>
            <person name="Quetier F."/>
            <person name="Yu Y."/>
            <person name="Kim H.R."/>
            <person name="Rambo T."/>
            <person name="Currie J."/>
            <person name="Collura K."/>
            <person name="Luo M."/>
            <person name="Yang T."/>
            <person name="Ammiraju J.S.S."/>
            <person name="Engler F."/>
            <person name="Soderlund C."/>
            <person name="Wing R.A."/>
            <person name="Palmer L.E."/>
            <person name="de la Bastide M."/>
            <person name="Spiegel L."/>
            <person name="Nascimento L."/>
            <person name="Zutavern T."/>
            <person name="O'Shaughnessy A."/>
            <person name="Dike S."/>
            <person name="Dedhia N."/>
            <person name="Preston R."/>
            <person name="Balija V."/>
            <person name="McCombie W.R."/>
            <person name="Chow T."/>
            <person name="Chen H."/>
            <person name="Chung M."/>
            <person name="Chen C."/>
            <person name="Shaw J."/>
            <person name="Wu H."/>
            <person name="Hsiao K."/>
            <person name="Chao Y."/>
            <person name="Chu M."/>
            <person name="Cheng C."/>
            <person name="Hour A."/>
            <person name="Lee P."/>
            <person name="Lin S."/>
            <person name="Lin Y."/>
            <person name="Liou J."/>
            <person name="Liu S."/>
            <person name="Hsing Y."/>
            <person name="Raghuvanshi S."/>
            <person name="Mohanty A."/>
            <person name="Bharti A.K."/>
            <person name="Gaur A."/>
            <person name="Gupta V."/>
            <person name="Kumar D."/>
            <person name="Ravi V."/>
            <person name="Vij S."/>
            <person name="Kapur A."/>
            <person name="Khurana P."/>
            <person name="Khurana P."/>
            <person name="Khurana J.P."/>
            <person name="Tyagi A.K."/>
            <person name="Gaikwad K."/>
            <person name="Singh A."/>
            <person name="Dalal V."/>
            <person name="Srivastava S."/>
            <person name="Dixit A."/>
            <person name="Pal A.K."/>
            <person name="Ghazi I.A."/>
            <person name="Yadav M."/>
            <person name="Pandit A."/>
            <person name="Bhargava A."/>
            <person name="Sureshbabu K."/>
            <person name="Batra K."/>
            <person name="Sharma T.R."/>
            <person name="Mohapatra T."/>
            <person name="Singh N.K."/>
            <person name="Messing J."/>
            <person name="Nelson A.B."/>
            <person name="Fuks G."/>
            <person name="Kavchok S."/>
            <person name="Keizer G."/>
            <person name="Linton E."/>
            <person name="Llaca V."/>
            <person name="Song R."/>
            <person name="Tanyolac B."/>
            <person name="Young S."/>
            <person name="Ho-Il K."/>
            <person name="Hahn J.H."/>
            <person name="Sangsakoo G."/>
            <person name="Vanavichit A."/>
            <person name="de Mattos Luiz.A.T."/>
            <person name="Zimmer P.D."/>
            <person name="Malone G."/>
            <person name="Dellagostin O."/>
            <person name="de Oliveira A.C."/>
            <person name="Bevan M."/>
            <person name="Bancroft I."/>
            <person name="Minx P."/>
            <person name="Cordum H."/>
            <person name="Wilson R."/>
            <person name="Cheng Z."/>
            <person name="Jin W."/>
            <person name="Jiang J."/>
            <person name="Leong S.A."/>
            <person name="Iwama H."/>
            <person name="Gojobori T."/>
            <person name="Itoh T."/>
            <person name="Niimura Y."/>
            <person name="Fujii Y."/>
            <person name="Habara T."/>
            <person name="Sakai H."/>
            <person name="Sato Y."/>
            <person name="Wilson G."/>
            <person name="Kumar K."/>
            <person name="McCouch S."/>
            <person name="Juretic N."/>
            <person name="Hoen D."/>
            <person name="Wright S."/>
            <person name="Bruskiewich R."/>
            <person name="Bureau T."/>
            <person name="Miyao A."/>
            <person name="Hirochika H."/>
            <person name="Nishikawa T."/>
            <person name="Kadowaki K."/>
            <person name="Sugiura M."/>
            <person name="Burr B."/>
            <person name="Sasaki T."/>
        </authorList>
    </citation>
    <scope>NUCLEOTIDE SEQUENCE [LARGE SCALE GENOMIC DNA]</scope>
    <source>
        <strain evidence="3">cv. Nipponbare</strain>
    </source>
</reference>
<dbReference type="AlphaFoldDB" id="Q2QZ32"/>
<dbReference type="Proteomes" id="UP000000763">
    <property type="component" value="Chromosome 11"/>
</dbReference>
<feature type="region of interest" description="Disordered" evidence="1">
    <location>
        <begin position="92"/>
        <end position="123"/>
    </location>
</feature>
<evidence type="ECO:0000313" key="2">
    <source>
        <dbReference type="EMBL" id="AAX95272.1"/>
    </source>
</evidence>
<name>Q2QZ32_ORYSJ</name>
<feature type="region of interest" description="Disordered" evidence="1">
    <location>
        <begin position="1"/>
        <end position="64"/>
    </location>
</feature>
<gene>
    <name evidence="2" type="ordered locus">LOC_Os11g47850</name>
</gene>
<accession>Q2QZ32</accession>
<feature type="compositionally biased region" description="Basic and acidic residues" evidence="1">
    <location>
        <begin position="108"/>
        <end position="120"/>
    </location>
</feature>
<protein>
    <submittedName>
        <fullName evidence="2">Transposon protein, putative, unclassified</fullName>
    </submittedName>
</protein>